<protein>
    <submittedName>
        <fullName evidence="3">Related to double substrate-specificity short chain dehydrogenase/reductase 2</fullName>
    </submittedName>
</protein>
<keyword evidence="2" id="KW-0560">Oxidoreductase</keyword>
<proteinExistence type="inferred from homology"/>
<sequence length="445" mass="48752">MREGGKIPDGVWTDVFLVADEETLADESIGPGKYYKVAPAMFNVFRKESKDMVRISTPLMRAIHPGDDAAAMPVPKEGKYARFDGEISFPLPRQFNEATEALEVAKAFPDQIRGKTVMITGVNVGGLGFTTAQAFASQSPAHVIIVGRTPEKLQASLDALRAEFPDVDFRSLQIELGIQKSVRVGAAEFLSWTDVPELNILVNNAGIMCVPERTITTDGIEITFATNHIGHWLLANLIMPKLIKASVSNPKGTTRVVNVSSGLTTGIRWSDINFEKANKDLPAVEQPPYELFRAFGYTDVEEKSYLPLDGYNRSKTANILFGVAANKMLYDKYGIVTMALHPGAIFTELSRNFSDKMTEALEVMMNNGVFSWRSQGAGAATSLVASLDPKLGVGIGEMVNGSDNYGAFMYDCQISDKAGPLAVSSEEADRLWKLSEELVKQEFNW</sequence>
<dbReference type="InterPro" id="IPR036291">
    <property type="entry name" value="NAD(P)-bd_dom_sf"/>
</dbReference>
<dbReference type="Pfam" id="PF00106">
    <property type="entry name" value="adh_short"/>
    <property type="match status" value="1"/>
</dbReference>
<evidence type="ECO:0000313" key="4">
    <source>
        <dbReference type="Proteomes" id="UP001187682"/>
    </source>
</evidence>
<dbReference type="PANTHER" id="PTHR24320">
    <property type="entry name" value="RETINOL DEHYDROGENASE"/>
    <property type="match status" value="1"/>
</dbReference>
<accession>A0AAE8MS97</accession>
<dbReference type="InterPro" id="IPR002347">
    <property type="entry name" value="SDR_fam"/>
</dbReference>
<keyword evidence="4" id="KW-1185">Reference proteome</keyword>
<dbReference type="EMBL" id="ONZQ02000002">
    <property type="protein sequence ID" value="SPN98640.1"/>
    <property type="molecule type" value="Genomic_DNA"/>
</dbReference>
<evidence type="ECO:0000313" key="3">
    <source>
        <dbReference type="EMBL" id="SPN98640.1"/>
    </source>
</evidence>
<gene>
    <name evidence="3" type="ORF">DNG_01685</name>
</gene>
<dbReference type="SUPFAM" id="SSF51735">
    <property type="entry name" value="NAD(P)-binding Rossmann-fold domains"/>
    <property type="match status" value="1"/>
</dbReference>
<dbReference type="Gene3D" id="3.40.50.720">
    <property type="entry name" value="NAD(P)-binding Rossmann-like Domain"/>
    <property type="match status" value="1"/>
</dbReference>
<comment type="caution">
    <text evidence="3">The sequence shown here is derived from an EMBL/GenBank/DDBJ whole genome shotgun (WGS) entry which is preliminary data.</text>
</comment>
<dbReference type="PANTHER" id="PTHR24320:SF283">
    <property type="entry name" value="RETINOL DEHYDROGENASE 11"/>
    <property type="match status" value="1"/>
</dbReference>
<dbReference type="AlphaFoldDB" id="A0AAE8MS97"/>
<evidence type="ECO:0000256" key="1">
    <source>
        <dbReference type="ARBA" id="ARBA00006484"/>
    </source>
</evidence>
<organism evidence="3 4">
    <name type="scientific">Cephalotrichum gorgonifer</name>
    <dbReference type="NCBI Taxonomy" id="2041049"/>
    <lineage>
        <taxon>Eukaryota</taxon>
        <taxon>Fungi</taxon>
        <taxon>Dikarya</taxon>
        <taxon>Ascomycota</taxon>
        <taxon>Pezizomycotina</taxon>
        <taxon>Sordariomycetes</taxon>
        <taxon>Hypocreomycetidae</taxon>
        <taxon>Microascales</taxon>
        <taxon>Microascaceae</taxon>
        <taxon>Cephalotrichum</taxon>
    </lineage>
</organism>
<reference evidence="3" key="1">
    <citation type="submission" date="2018-03" db="EMBL/GenBank/DDBJ databases">
        <authorList>
            <person name="Guldener U."/>
        </authorList>
    </citation>
    <scope>NUCLEOTIDE SEQUENCE</scope>
</reference>
<dbReference type="Proteomes" id="UP001187682">
    <property type="component" value="Unassembled WGS sequence"/>
</dbReference>
<name>A0AAE8MS97_9PEZI</name>
<dbReference type="GO" id="GO:0016491">
    <property type="term" value="F:oxidoreductase activity"/>
    <property type="evidence" value="ECO:0007669"/>
    <property type="project" value="UniProtKB-KW"/>
</dbReference>
<evidence type="ECO:0000256" key="2">
    <source>
        <dbReference type="ARBA" id="ARBA00023002"/>
    </source>
</evidence>
<comment type="similarity">
    <text evidence="1">Belongs to the short-chain dehydrogenases/reductases (SDR) family.</text>
</comment>